<evidence type="ECO:0000313" key="6">
    <source>
        <dbReference type="Proteomes" id="UP000627292"/>
    </source>
</evidence>
<proteinExistence type="predicted"/>
<dbReference type="EMBL" id="BMIB01000004">
    <property type="protein sequence ID" value="GGH76924.1"/>
    <property type="molecule type" value="Genomic_DNA"/>
</dbReference>
<protein>
    <submittedName>
        <fullName evidence="5">Transcriptional regulator</fullName>
    </submittedName>
</protein>
<dbReference type="GO" id="GO:0003700">
    <property type="term" value="F:DNA-binding transcription factor activity"/>
    <property type="evidence" value="ECO:0007669"/>
    <property type="project" value="InterPro"/>
</dbReference>
<gene>
    <name evidence="5" type="ORF">GCM10011379_42500</name>
</gene>
<evidence type="ECO:0000256" key="1">
    <source>
        <dbReference type="ARBA" id="ARBA00023015"/>
    </source>
</evidence>
<dbReference type="Pfam" id="PF12833">
    <property type="entry name" value="HTH_18"/>
    <property type="match status" value="1"/>
</dbReference>
<name>A0A917MY70_9BACT</name>
<reference evidence="5" key="2">
    <citation type="submission" date="2020-09" db="EMBL/GenBank/DDBJ databases">
        <authorList>
            <person name="Sun Q."/>
            <person name="Zhou Y."/>
        </authorList>
    </citation>
    <scope>NUCLEOTIDE SEQUENCE</scope>
    <source>
        <strain evidence="5">CGMCC 1.15290</strain>
    </source>
</reference>
<evidence type="ECO:0000256" key="2">
    <source>
        <dbReference type="ARBA" id="ARBA00023125"/>
    </source>
</evidence>
<dbReference type="GO" id="GO:0043565">
    <property type="term" value="F:sequence-specific DNA binding"/>
    <property type="evidence" value="ECO:0007669"/>
    <property type="project" value="InterPro"/>
</dbReference>
<reference evidence="5" key="1">
    <citation type="journal article" date="2014" name="Int. J. Syst. Evol. Microbiol.">
        <title>Complete genome sequence of Corynebacterium casei LMG S-19264T (=DSM 44701T), isolated from a smear-ripened cheese.</title>
        <authorList>
            <consortium name="US DOE Joint Genome Institute (JGI-PGF)"/>
            <person name="Walter F."/>
            <person name="Albersmeier A."/>
            <person name="Kalinowski J."/>
            <person name="Ruckert C."/>
        </authorList>
    </citation>
    <scope>NUCLEOTIDE SEQUENCE</scope>
    <source>
        <strain evidence="5">CGMCC 1.15290</strain>
    </source>
</reference>
<dbReference type="SUPFAM" id="SSF51215">
    <property type="entry name" value="Regulatory protein AraC"/>
    <property type="match status" value="1"/>
</dbReference>
<dbReference type="PANTHER" id="PTHR43280">
    <property type="entry name" value="ARAC-FAMILY TRANSCRIPTIONAL REGULATOR"/>
    <property type="match status" value="1"/>
</dbReference>
<keyword evidence="1" id="KW-0805">Transcription regulation</keyword>
<feature type="domain" description="HTH araC/xylS-type" evidence="4">
    <location>
        <begin position="192"/>
        <end position="290"/>
    </location>
</feature>
<keyword evidence="2" id="KW-0238">DNA-binding</keyword>
<dbReference type="AlphaFoldDB" id="A0A917MY70"/>
<comment type="caution">
    <text evidence="5">The sequence shown here is derived from an EMBL/GenBank/DDBJ whole genome shotgun (WGS) entry which is preliminary data.</text>
</comment>
<organism evidence="5 6">
    <name type="scientific">Filimonas zeae</name>
    <dbReference type="NCBI Taxonomy" id="1737353"/>
    <lineage>
        <taxon>Bacteria</taxon>
        <taxon>Pseudomonadati</taxon>
        <taxon>Bacteroidota</taxon>
        <taxon>Chitinophagia</taxon>
        <taxon>Chitinophagales</taxon>
        <taxon>Chitinophagaceae</taxon>
        <taxon>Filimonas</taxon>
    </lineage>
</organism>
<dbReference type="SUPFAM" id="SSF46689">
    <property type="entry name" value="Homeodomain-like"/>
    <property type="match status" value="1"/>
</dbReference>
<dbReference type="PROSITE" id="PS01124">
    <property type="entry name" value="HTH_ARAC_FAMILY_2"/>
    <property type="match status" value="1"/>
</dbReference>
<dbReference type="InterPro" id="IPR018060">
    <property type="entry name" value="HTH_AraC"/>
</dbReference>
<dbReference type="Proteomes" id="UP000627292">
    <property type="component" value="Unassembled WGS sequence"/>
</dbReference>
<keyword evidence="6" id="KW-1185">Reference proteome</keyword>
<dbReference type="Gene3D" id="1.10.10.60">
    <property type="entry name" value="Homeodomain-like"/>
    <property type="match status" value="1"/>
</dbReference>
<dbReference type="InterPro" id="IPR037923">
    <property type="entry name" value="HTH-like"/>
</dbReference>
<dbReference type="InterPro" id="IPR009057">
    <property type="entry name" value="Homeodomain-like_sf"/>
</dbReference>
<keyword evidence="3" id="KW-0804">Transcription</keyword>
<evidence type="ECO:0000313" key="5">
    <source>
        <dbReference type="EMBL" id="GGH76924.1"/>
    </source>
</evidence>
<sequence>MSFSTLLPHTPRAGFKTDTQPPFYIQSFTADSENGPAPFDTFTRLSRYEIIWFTEGTGTLTVDIDNHSIHDNMIFCLVPGQIRNCQITEPVQGFYISFSEDFLYQTDIYKRGISTLHPYSAVTSASFITVDAAMQQEIEFVVNKMKKEFENYNLLRSEILSGLLYILSTYISRKLEKRADDTISSKDAGLVQQFMQMLRNQYTTMKQVSDYAAELYVSPNYLNRAVKKITGFTASAQIQRHIVMEAKKQAIHTTGSMKEIAYTLGFTDIAHFSKFFKNNSGMSFTNYRKHLSYSV</sequence>
<evidence type="ECO:0000259" key="4">
    <source>
        <dbReference type="PROSITE" id="PS01124"/>
    </source>
</evidence>
<evidence type="ECO:0000256" key="3">
    <source>
        <dbReference type="ARBA" id="ARBA00023163"/>
    </source>
</evidence>
<dbReference type="PANTHER" id="PTHR43280:SF32">
    <property type="entry name" value="TRANSCRIPTIONAL REGULATORY PROTEIN"/>
    <property type="match status" value="1"/>
</dbReference>
<dbReference type="SMART" id="SM00342">
    <property type="entry name" value="HTH_ARAC"/>
    <property type="match status" value="1"/>
</dbReference>
<dbReference type="RefSeq" id="WP_188956124.1">
    <property type="nucleotide sequence ID" value="NZ_BMIB01000004.1"/>
</dbReference>
<accession>A0A917MY70</accession>